<reference evidence="16 17" key="1">
    <citation type="journal article" date="2012" name="Int. J. Syst. Evol. Microbiol.">
        <title>Vibrio caribbeanicus sp. nov., isolated from the marine sponge Scleritoderma cyanea.</title>
        <authorList>
            <person name="Hoffmann M."/>
            <person name="Monday S.R."/>
            <person name="Allard M.W."/>
            <person name="Strain E.A."/>
            <person name="Whittaker P."/>
            <person name="Naum M."/>
            <person name="McCarthy P.J."/>
            <person name="Lopez J.V."/>
            <person name="Fischer M."/>
            <person name="Brown E.W."/>
        </authorList>
    </citation>
    <scope>NUCLEOTIDE SEQUENCE [LARGE SCALE GENOMIC DNA]</scope>
    <source>
        <strain evidence="17">DSMZ 21326</strain>
    </source>
</reference>
<dbReference type="PROSITE" id="PS00691">
    <property type="entry name" value="DNA_PHOTOLYASES_1_2"/>
    <property type="match status" value="1"/>
</dbReference>
<feature type="site" description="Electron transfer via tryptophanyl radical" evidence="13">
    <location>
        <position position="361"/>
    </location>
</feature>
<evidence type="ECO:0000256" key="5">
    <source>
        <dbReference type="ARBA" id="ARBA00022630"/>
    </source>
</evidence>
<dbReference type="InterPro" id="IPR005101">
    <property type="entry name" value="Cryptochr/Photolyase_FAD-bd"/>
</dbReference>
<comment type="similarity">
    <text evidence="14">Belongs to the DNA photolyase family.</text>
</comment>
<evidence type="ECO:0000256" key="11">
    <source>
        <dbReference type="ARBA" id="ARBA00083107"/>
    </source>
</evidence>
<keyword evidence="7 14" id="KW-0157">Chromophore</keyword>
<dbReference type="Gene3D" id="1.25.40.80">
    <property type="match status" value="1"/>
</dbReference>
<dbReference type="SUPFAM" id="SSF52425">
    <property type="entry name" value="Cryptochrome/photolyase, N-terminal domain"/>
    <property type="match status" value="1"/>
</dbReference>
<dbReference type="InterPro" id="IPR006050">
    <property type="entry name" value="DNA_photolyase_N"/>
</dbReference>
<evidence type="ECO:0000313" key="17">
    <source>
        <dbReference type="Proteomes" id="UP000006228"/>
    </source>
</evidence>
<dbReference type="OrthoDB" id="9772484at2"/>
<dbReference type="GO" id="GO:0071949">
    <property type="term" value="F:FAD binding"/>
    <property type="evidence" value="ECO:0007669"/>
    <property type="project" value="TreeGrafter"/>
</dbReference>
<dbReference type="InterPro" id="IPR036134">
    <property type="entry name" value="Crypto/Photolyase_FAD-like_sf"/>
</dbReference>
<dbReference type="Pfam" id="PF00875">
    <property type="entry name" value="DNA_photolyase"/>
    <property type="match status" value="1"/>
</dbReference>
<dbReference type="GO" id="GO:0009416">
    <property type="term" value="P:response to light stimulus"/>
    <property type="evidence" value="ECO:0007669"/>
    <property type="project" value="TreeGrafter"/>
</dbReference>
<dbReference type="InterPro" id="IPR014729">
    <property type="entry name" value="Rossmann-like_a/b/a_fold"/>
</dbReference>
<evidence type="ECO:0000256" key="9">
    <source>
        <dbReference type="ARBA" id="ARBA00033999"/>
    </source>
</evidence>
<dbReference type="Gene3D" id="3.40.50.620">
    <property type="entry name" value="HUPs"/>
    <property type="match status" value="1"/>
</dbReference>
<comment type="similarity">
    <text evidence="2">Belongs to the DNA photolyase class-1 family.</text>
</comment>
<dbReference type="InterPro" id="IPR002081">
    <property type="entry name" value="Cryptochrome/DNA_photolyase_1"/>
</dbReference>
<evidence type="ECO:0000256" key="10">
    <source>
        <dbReference type="ARBA" id="ARBA00059220"/>
    </source>
</evidence>
<keyword evidence="16" id="KW-0456">Lyase</keyword>
<comment type="caution">
    <text evidence="16">The sequence shown here is derived from an EMBL/GenBank/DDBJ whole genome shotgun (WGS) entry which is preliminary data.</text>
</comment>
<dbReference type="Proteomes" id="UP000006228">
    <property type="component" value="Unassembled WGS sequence"/>
</dbReference>
<feature type="binding site" evidence="12">
    <location>
        <begin position="276"/>
        <end position="283"/>
    </location>
    <ligand>
        <name>FAD</name>
        <dbReference type="ChEBI" id="CHEBI:57692"/>
    </ligand>
</feature>
<comment type="function">
    <text evidence="10">Involved in repair of UV radiation-induced DNA damage. Catalyzes the light-dependent monomerization (300-600 nm) of cyclobutyl pyrimidine dimers (in cis-syn configuration), which are formed between adjacent bases on the same DNA strand upon exposure to ultraviolet radiation.</text>
</comment>
<dbReference type="SUPFAM" id="SSF48173">
    <property type="entry name" value="Cryptochrome/photolyase FAD-binding domain"/>
    <property type="match status" value="1"/>
</dbReference>
<accession>E8M373</accession>
<dbReference type="PRINTS" id="PR00147">
    <property type="entry name" value="DNAPHOTLYASE"/>
</dbReference>
<evidence type="ECO:0000256" key="4">
    <source>
        <dbReference type="ARBA" id="ARBA00014046"/>
    </source>
</evidence>
<evidence type="ECO:0000259" key="15">
    <source>
        <dbReference type="PROSITE" id="PS51645"/>
    </source>
</evidence>
<keyword evidence="6 12" id="KW-0274">FAD</keyword>
<evidence type="ECO:0000256" key="13">
    <source>
        <dbReference type="PIRSR" id="PIRSR602081-2"/>
    </source>
</evidence>
<dbReference type="GO" id="GO:0000719">
    <property type="term" value="P:photoreactive repair"/>
    <property type="evidence" value="ECO:0007669"/>
    <property type="project" value="UniProtKB-ARBA"/>
</dbReference>
<dbReference type="AlphaFoldDB" id="E8M373"/>
<dbReference type="NCBIfam" id="NF007955">
    <property type="entry name" value="PRK10674.1"/>
    <property type="match status" value="1"/>
</dbReference>
<feature type="site" description="Electron transfer via tryptophanyl radical" evidence="13">
    <location>
        <position position="308"/>
    </location>
</feature>
<keyword evidence="5 12" id="KW-0285">Flavoprotein</keyword>
<feature type="site" description="Electron transfer via tryptophanyl radical" evidence="13">
    <location>
        <position position="384"/>
    </location>
</feature>
<dbReference type="InterPro" id="IPR036155">
    <property type="entry name" value="Crypto/Photolyase_N_sf"/>
</dbReference>
<evidence type="ECO:0000256" key="7">
    <source>
        <dbReference type="ARBA" id="ARBA00022991"/>
    </source>
</evidence>
<feature type="domain" description="Photolyase/cryptochrome alpha/beta" evidence="15">
    <location>
        <begin position="1"/>
        <end position="133"/>
    </location>
</feature>
<feature type="binding site" evidence="12">
    <location>
        <begin position="237"/>
        <end position="241"/>
    </location>
    <ligand>
        <name>FAD</name>
        <dbReference type="ChEBI" id="CHEBI:57692"/>
    </ligand>
</feature>
<evidence type="ECO:0000256" key="2">
    <source>
        <dbReference type="ARBA" id="ARBA00005862"/>
    </source>
</evidence>
<evidence type="ECO:0000256" key="3">
    <source>
        <dbReference type="ARBA" id="ARBA00013149"/>
    </source>
</evidence>
<comment type="catalytic activity">
    <reaction evidence="9">
        <text>cyclobutadipyrimidine (in DNA) = 2 pyrimidine residues (in DNA).</text>
        <dbReference type="EC" id="4.1.99.3"/>
    </reaction>
</comment>
<feature type="binding site" evidence="12">
    <location>
        <position position="225"/>
    </location>
    <ligand>
        <name>FAD</name>
        <dbReference type="ChEBI" id="CHEBI:57692"/>
    </ligand>
</feature>
<comment type="cofactor">
    <cofactor evidence="12">
        <name>FAD</name>
        <dbReference type="ChEBI" id="CHEBI:57692"/>
    </cofactor>
    <text evidence="12">Binds 1 FAD per subunit.</text>
</comment>
<dbReference type="PROSITE" id="PS51645">
    <property type="entry name" value="PHR_CRY_ALPHA_BETA"/>
    <property type="match status" value="1"/>
</dbReference>
<dbReference type="EC" id="4.1.99.3" evidence="3"/>
<evidence type="ECO:0000256" key="8">
    <source>
        <dbReference type="ARBA" id="ARBA00031671"/>
    </source>
</evidence>
<dbReference type="PROSITE" id="PS00394">
    <property type="entry name" value="DNA_PHOTOLYASES_1_1"/>
    <property type="match status" value="1"/>
</dbReference>
<evidence type="ECO:0000256" key="14">
    <source>
        <dbReference type="RuleBase" id="RU004182"/>
    </source>
</evidence>
<dbReference type="RefSeq" id="WP_008074496.1">
    <property type="nucleotide sequence ID" value="NZ_AEVT01000018.1"/>
</dbReference>
<feature type="binding site" evidence="12">
    <location>
        <position position="273"/>
    </location>
    <ligand>
        <name>FAD</name>
        <dbReference type="ChEBI" id="CHEBI:57692"/>
    </ligand>
</feature>
<dbReference type="FunFam" id="1.10.579.10:FF:000003">
    <property type="entry name" value="Deoxyribodipyrimidine photo-lyase"/>
    <property type="match status" value="1"/>
</dbReference>
<dbReference type="eggNOG" id="COG0415">
    <property type="taxonomic scope" value="Bacteria"/>
</dbReference>
<dbReference type="EMBL" id="AEVT01000018">
    <property type="protein sequence ID" value="EGA71731.1"/>
    <property type="molecule type" value="Genomic_DNA"/>
</dbReference>
<name>E8M373_PHOS4</name>
<sequence length="474" mass="55042">MRLVWFRRDLRTIDNTAFIAAINSNEPVVAAFIATPDSWSQHHMAPMQADLIKRRLFELQNDLASLGVPLIYAETSDYASSVDVVCNWVKQYSVTSVHLNKEYEINEVRRDDKAEQALTRLDVVLHRHDDKCQFIPGSVVNKQGHYFKVFTPYKRAYLQKLEQFPVQVQKVTAVNGQKAKVDECDLFSKDCSFRYPTEESQAYQVSTEQILDQLRSFVKEHSDDYQDERDFPAIEGTSRLSPYLAIGALSVRQCMARLLYQQTAPLSEGRQTWLSELIWREFYQHLLYFEPKLSRGESFLPWGVHLRWENCPRRIKAWQQGQTGYPIVDAAMRQLNQTGWMHNRLRMIVASFLVKDLQVDWRVGEDYFMSKLVDGEYAANNGGWQWCASTGCDGQPYFRIFNPTTQGERFDPKGEFVRRWVPELADLPDKQIHQPSKWLSVKGSSYPAPIVDHKVQREITLANYKNAKDFLDAT</sequence>
<dbReference type="GeneID" id="95568244"/>
<dbReference type="PANTHER" id="PTHR11455">
    <property type="entry name" value="CRYPTOCHROME"/>
    <property type="match status" value="1"/>
</dbReference>
<evidence type="ECO:0000256" key="1">
    <source>
        <dbReference type="ARBA" id="ARBA00001932"/>
    </source>
</evidence>
<comment type="cofactor">
    <cofactor evidence="1">
        <name>(6R)-5,10-methylene-5,6,7,8-tetrahydrofolate</name>
        <dbReference type="ChEBI" id="CHEBI:15636"/>
    </cofactor>
</comment>
<evidence type="ECO:0000313" key="16">
    <source>
        <dbReference type="EMBL" id="EGA71731.1"/>
    </source>
</evidence>
<proteinExistence type="inferred from homology"/>
<dbReference type="InterPro" id="IPR018394">
    <property type="entry name" value="DNA_photolyase_1_CS_C"/>
</dbReference>
<dbReference type="PANTHER" id="PTHR11455:SF9">
    <property type="entry name" value="CRYPTOCHROME CIRCADIAN CLOCK 5 ISOFORM X1"/>
    <property type="match status" value="1"/>
</dbReference>
<dbReference type="GO" id="GO:0003677">
    <property type="term" value="F:DNA binding"/>
    <property type="evidence" value="ECO:0007669"/>
    <property type="project" value="TreeGrafter"/>
</dbReference>
<dbReference type="GO" id="GO:0003904">
    <property type="term" value="F:deoxyribodipyrimidine photo-lyase activity"/>
    <property type="evidence" value="ECO:0007669"/>
    <property type="project" value="UniProtKB-EC"/>
</dbReference>
<dbReference type="Gene3D" id="1.10.579.10">
    <property type="entry name" value="DNA Cyclobutane Dipyrimidine Photolyase, subunit A, domain 3"/>
    <property type="match status" value="1"/>
</dbReference>
<gene>
    <name evidence="16" type="ORF">VISI1226_13131</name>
</gene>
<evidence type="ECO:0000256" key="12">
    <source>
        <dbReference type="PIRSR" id="PIRSR602081-1"/>
    </source>
</evidence>
<protein>
    <recommendedName>
        <fullName evidence="4">Deoxyribodipyrimidine photo-lyase</fullName>
        <ecNumber evidence="3">4.1.99.3</ecNumber>
    </recommendedName>
    <alternativeName>
        <fullName evidence="8">DNA photolyase</fullName>
    </alternativeName>
    <alternativeName>
        <fullName evidence="11">Photoreactivating enzyme</fullName>
    </alternativeName>
</protein>
<evidence type="ECO:0000256" key="6">
    <source>
        <dbReference type="ARBA" id="ARBA00022827"/>
    </source>
</evidence>
<dbReference type="Pfam" id="PF03441">
    <property type="entry name" value="FAD_binding_7"/>
    <property type="match status" value="1"/>
</dbReference>
<organism evidence="16 17">
    <name type="scientific">Vibrio sinaloensis DSM 21326</name>
    <dbReference type="NCBI Taxonomy" id="945550"/>
    <lineage>
        <taxon>Bacteria</taxon>
        <taxon>Pseudomonadati</taxon>
        <taxon>Pseudomonadota</taxon>
        <taxon>Gammaproteobacteria</taxon>
        <taxon>Vibrionales</taxon>
        <taxon>Vibrionaceae</taxon>
        <taxon>Vibrio</taxon>
        <taxon>Vibrio oreintalis group</taxon>
    </lineage>
</organism>